<feature type="non-terminal residue" evidence="2">
    <location>
        <position position="1"/>
    </location>
</feature>
<name>A0A504YXM9_FASGI</name>
<comment type="caution">
    <text evidence="2">The sequence shown here is derived from an EMBL/GenBank/DDBJ whole genome shotgun (WGS) entry which is preliminary data.</text>
</comment>
<dbReference type="OrthoDB" id="1935234at2759"/>
<reference evidence="2 3" key="1">
    <citation type="submission" date="2019-04" db="EMBL/GenBank/DDBJ databases">
        <title>Annotation for the trematode Fasciola gigantica.</title>
        <authorList>
            <person name="Choi Y.-J."/>
        </authorList>
    </citation>
    <scope>NUCLEOTIDE SEQUENCE [LARGE SCALE GENOMIC DNA]</scope>
    <source>
        <strain evidence="2">Uganda_cow_1</strain>
    </source>
</reference>
<dbReference type="EMBL" id="SUNJ01006604">
    <property type="protein sequence ID" value="TPP62628.1"/>
    <property type="molecule type" value="Genomic_DNA"/>
</dbReference>
<protein>
    <submittedName>
        <fullName evidence="2">WD repeat-containing protein 52</fullName>
    </submittedName>
</protein>
<evidence type="ECO:0000313" key="2">
    <source>
        <dbReference type="EMBL" id="TPP62628.1"/>
    </source>
</evidence>
<feature type="region of interest" description="Disordered" evidence="1">
    <location>
        <begin position="10"/>
        <end position="36"/>
    </location>
</feature>
<organism evidence="2 3">
    <name type="scientific">Fasciola gigantica</name>
    <name type="common">Giant liver fluke</name>
    <dbReference type="NCBI Taxonomy" id="46835"/>
    <lineage>
        <taxon>Eukaryota</taxon>
        <taxon>Metazoa</taxon>
        <taxon>Spiralia</taxon>
        <taxon>Lophotrochozoa</taxon>
        <taxon>Platyhelminthes</taxon>
        <taxon>Trematoda</taxon>
        <taxon>Digenea</taxon>
        <taxon>Plagiorchiida</taxon>
        <taxon>Echinostomata</taxon>
        <taxon>Echinostomatoidea</taxon>
        <taxon>Fasciolidae</taxon>
        <taxon>Fasciola</taxon>
    </lineage>
</organism>
<dbReference type="AlphaFoldDB" id="A0A504YXM9"/>
<accession>A0A504YXM9</accession>
<keyword evidence="3" id="KW-1185">Reference proteome</keyword>
<dbReference type="Proteomes" id="UP000316759">
    <property type="component" value="Unassembled WGS sequence"/>
</dbReference>
<evidence type="ECO:0000256" key="1">
    <source>
        <dbReference type="SAM" id="MobiDB-lite"/>
    </source>
</evidence>
<sequence length="136" mass="15470">TRSLPVLVFADQKKSRDADSDANLGAADGSQAQMKGARGLRIARQLHVLEEAQRKRRARREQWDALLAMKPADDYEDPADLNAIAQAKERMGDFKLKSSHNYVVPDRATLNAFEAKYRLVEMVEEVCWFLWCSCNN</sequence>
<evidence type="ECO:0000313" key="3">
    <source>
        <dbReference type="Proteomes" id="UP000316759"/>
    </source>
</evidence>
<proteinExistence type="predicted"/>
<gene>
    <name evidence="2" type="ORF">FGIG_07641</name>
</gene>